<organism evidence="2 3">
    <name type="scientific">Eumeta variegata</name>
    <name type="common">Bagworm moth</name>
    <name type="synonym">Eumeta japonica</name>
    <dbReference type="NCBI Taxonomy" id="151549"/>
    <lineage>
        <taxon>Eukaryota</taxon>
        <taxon>Metazoa</taxon>
        <taxon>Ecdysozoa</taxon>
        <taxon>Arthropoda</taxon>
        <taxon>Hexapoda</taxon>
        <taxon>Insecta</taxon>
        <taxon>Pterygota</taxon>
        <taxon>Neoptera</taxon>
        <taxon>Endopterygota</taxon>
        <taxon>Lepidoptera</taxon>
        <taxon>Glossata</taxon>
        <taxon>Ditrysia</taxon>
        <taxon>Tineoidea</taxon>
        <taxon>Psychidae</taxon>
        <taxon>Oiketicinae</taxon>
        <taxon>Eumeta</taxon>
    </lineage>
</organism>
<name>A0A4C1XAV8_EUMVA</name>
<accession>A0A4C1XAV8</accession>
<keyword evidence="3" id="KW-1185">Reference proteome</keyword>
<reference evidence="2 3" key="1">
    <citation type="journal article" date="2019" name="Commun. Biol.">
        <title>The bagworm genome reveals a unique fibroin gene that provides high tensile strength.</title>
        <authorList>
            <person name="Kono N."/>
            <person name="Nakamura H."/>
            <person name="Ohtoshi R."/>
            <person name="Tomita M."/>
            <person name="Numata K."/>
            <person name="Arakawa K."/>
        </authorList>
    </citation>
    <scope>NUCLEOTIDE SEQUENCE [LARGE SCALE GENOMIC DNA]</scope>
</reference>
<feature type="region of interest" description="Disordered" evidence="1">
    <location>
        <begin position="26"/>
        <end position="99"/>
    </location>
</feature>
<dbReference type="Proteomes" id="UP000299102">
    <property type="component" value="Unassembled WGS sequence"/>
</dbReference>
<gene>
    <name evidence="2" type="ORF">EVAR_80762_1</name>
</gene>
<evidence type="ECO:0000313" key="2">
    <source>
        <dbReference type="EMBL" id="GBP59435.1"/>
    </source>
</evidence>
<dbReference type="EMBL" id="BGZK01000761">
    <property type="protein sequence ID" value="GBP59435.1"/>
    <property type="molecule type" value="Genomic_DNA"/>
</dbReference>
<sequence>MHPIKKTTLVRDTSKALGVRAHILRRKVTQPAGGARPRPRVTQPPAGHVAGNAPLLIRERRRGGTLHENKRTRPVHCGRDARRRSGDGRSERFSYRRRC</sequence>
<evidence type="ECO:0000256" key="1">
    <source>
        <dbReference type="SAM" id="MobiDB-lite"/>
    </source>
</evidence>
<comment type="caution">
    <text evidence="2">The sequence shown here is derived from an EMBL/GenBank/DDBJ whole genome shotgun (WGS) entry which is preliminary data.</text>
</comment>
<protein>
    <submittedName>
        <fullName evidence="2">Uncharacterized protein</fullName>
    </submittedName>
</protein>
<dbReference type="AlphaFoldDB" id="A0A4C1XAV8"/>
<feature type="compositionally biased region" description="Basic and acidic residues" evidence="1">
    <location>
        <begin position="65"/>
        <end position="99"/>
    </location>
</feature>
<evidence type="ECO:0000313" key="3">
    <source>
        <dbReference type="Proteomes" id="UP000299102"/>
    </source>
</evidence>
<proteinExistence type="predicted"/>